<organism evidence="1 2">
    <name type="scientific">Planktomarina temperata RCA23</name>
    <dbReference type="NCBI Taxonomy" id="666509"/>
    <lineage>
        <taxon>Bacteria</taxon>
        <taxon>Pseudomonadati</taxon>
        <taxon>Pseudomonadota</taxon>
        <taxon>Alphaproteobacteria</taxon>
        <taxon>Rhodobacterales</taxon>
        <taxon>Paracoccaceae</taxon>
        <taxon>Planktomarina</taxon>
    </lineage>
</organism>
<dbReference type="EMBL" id="CP003984">
    <property type="protein sequence ID" value="AII85896.1"/>
    <property type="molecule type" value="Genomic_DNA"/>
</dbReference>
<gene>
    <name evidence="1" type="ORF">RCA23_c03340</name>
</gene>
<accession>A0AAN0RGP0</accession>
<reference evidence="1 2" key="1">
    <citation type="journal article" date="2014" name="ISME J.">
        <title>Adaptation of an abundant Roseobacter RCA organism to pelagic systems revealed by genomic and transcriptomic analyses.</title>
        <authorList>
            <person name="Voget S."/>
            <person name="Wemheuer B."/>
            <person name="Brinkhoff T."/>
            <person name="Vollmers J."/>
            <person name="Dietrich S."/>
            <person name="Giebel H.A."/>
            <person name="Beardsley C."/>
            <person name="Sardemann C."/>
            <person name="Bakenhus I."/>
            <person name="Billerbeck S."/>
            <person name="Daniel R."/>
            <person name="Simon M."/>
        </authorList>
    </citation>
    <scope>NUCLEOTIDE SEQUENCE [LARGE SCALE GENOMIC DNA]</scope>
    <source>
        <strain evidence="1 2">RCA23</strain>
    </source>
</reference>
<name>A0AAN0RGP0_9RHOB</name>
<keyword evidence="2" id="KW-1185">Reference proteome</keyword>
<dbReference type="RefSeq" id="WP_044048771.1">
    <property type="nucleotide sequence ID" value="NZ_CP003984.1"/>
</dbReference>
<evidence type="ECO:0000313" key="1">
    <source>
        <dbReference type="EMBL" id="AII85896.1"/>
    </source>
</evidence>
<dbReference type="AlphaFoldDB" id="A0AAN0RGP0"/>
<evidence type="ECO:0000313" key="2">
    <source>
        <dbReference type="Proteomes" id="UP000028680"/>
    </source>
</evidence>
<dbReference type="KEGG" id="ptp:RCA23_c03340"/>
<proteinExistence type="predicted"/>
<sequence>MSKLTHCELRNGIWSGRLEGSADAPNVIATYQGVEIADMSVTPISGNIWSLELPLPLEMLSDGVHSCLISLETGEKIGDFTVIAGEVLAGDLRAEIARLRAELDLLKTVVRRGLA</sequence>
<dbReference type="Proteomes" id="UP000028680">
    <property type="component" value="Chromosome"/>
</dbReference>
<protein>
    <submittedName>
        <fullName evidence="1">Uncharacterized protein</fullName>
    </submittedName>
</protein>